<dbReference type="InterPro" id="IPR003661">
    <property type="entry name" value="HisK_dim/P_dom"/>
</dbReference>
<evidence type="ECO:0000256" key="9">
    <source>
        <dbReference type="ARBA" id="ARBA00023012"/>
    </source>
</evidence>
<proteinExistence type="predicted"/>
<feature type="domain" description="Histidine kinase" evidence="13">
    <location>
        <begin position="367"/>
        <end position="594"/>
    </location>
</feature>
<dbReference type="Gene3D" id="3.30.565.10">
    <property type="entry name" value="Histidine kinase-like ATPase, C-terminal domain"/>
    <property type="match status" value="1"/>
</dbReference>
<feature type="domain" description="HAMP" evidence="14">
    <location>
        <begin position="304"/>
        <end position="359"/>
    </location>
</feature>
<dbReference type="InterPro" id="IPR036890">
    <property type="entry name" value="HATPase_C_sf"/>
</dbReference>
<dbReference type="Gene3D" id="1.10.287.130">
    <property type="match status" value="1"/>
</dbReference>
<evidence type="ECO:0000313" key="15">
    <source>
        <dbReference type="EMBL" id="AVO46524.1"/>
    </source>
</evidence>
<comment type="catalytic activity">
    <reaction evidence="1">
        <text>ATP + protein L-histidine = ADP + protein N-phospho-L-histidine.</text>
        <dbReference type="EC" id="2.7.13.3"/>
    </reaction>
</comment>
<keyword evidence="7 15" id="KW-0418">Kinase</keyword>
<dbReference type="SMART" id="SM00304">
    <property type="entry name" value="HAMP"/>
    <property type="match status" value="1"/>
</dbReference>
<gene>
    <name evidence="15" type="ORF">C6569_16485</name>
</gene>
<dbReference type="CDD" id="cd00082">
    <property type="entry name" value="HisKA"/>
    <property type="match status" value="1"/>
</dbReference>
<keyword evidence="10 12" id="KW-0472">Membrane</keyword>
<dbReference type="Pfam" id="PF00672">
    <property type="entry name" value="HAMP"/>
    <property type="match status" value="1"/>
</dbReference>
<dbReference type="PROSITE" id="PS50109">
    <property type="entry name" value="HIS_KIN"/>
    <property type="match status" value="1"/>
</dbReference>
<dbReference type="PRINTS" id="PR00344">
    <property type="entry name" value="BCTRLSENSOR"/>
</dbReference>
<evidence type="ECO:0000256" key="1">
    <source>
        <dbReference type="ARBA" id="ARBA00000085"/>
    </source>
</evidence>
<comment type="subcellular location">
    <subcellularLocation>
        <location evidence="2">Membrane</location>
    </subcellularLocation>
</comment>
<evidence type="ECO:0000256" key="10">
    <source>
        <dbReference type="ARBA" id="ARBA00023136"/>
    </source>
</evidence>
<keyword evidence="5" id="KW-0808">Transferase</keyword>
<dbReference type="SMART" id="SM00387">
    <property type="entry name" value="HATPase_c"/>
    <property type="match status" value="1"/>
</dbReference>
<evidence type="ECO:0000256" key="4">
    <source>
        <dbReference type="ARBA" id="ARBA00022553"/>
    </source>
</evidence>
<dbReference type="Pfam" id="PF13755">
    <property type="entry name" value="Sensor_TM1"/>
    <property type="match status" value="1"/>
</dbReference>
<organism evidence="15 16">
    <name type="scientific">Phreatobacter cathodiphilus</name>
    <dbReference type="NCBI Taxonomy" id="1868589"/>
    <lineage>
        <taxon>Bacteria</taxon>
        <taxon>Pseudomonadati</taxon>
        <taxon>Pseudomonadota</taxon>
        <taxon>Alphaproteobacteria</taxon>
        <taxon>Hyphomicrobiales</taxon>
        <taxon>Phreatobacteraceae</taxon>
        <taxon>Phreatobacter</taxon>
    </lineage>
</organism>
<dbReference type="Proteomes" id="UP000237889">
    <property type="component" value="Chromosome"/>
</dbReference>
<dbReference type="PANTHER" id="PTHR45436:SF5">
    <property type="entry name" value="SENSOR HISTIDINE KINASE TRCS"/>
    <property type="match status" value="1"/>
</dbReference>
<dbReference type="InterPro" id="IPR025919">
    <property type="entry name" value="Stimulus_sens_dom"/>
</dbReference>
<accession>A0A2S0NED1</accession>
<dbReference type="InterPro" id="IPR004358">
    <property type="entry name" value="Sig_transdc_His_kin-like_C"/>
</dbReference>
<evidence type="ECO:0000259" key="13">
    <source>
        <dbReference type="PROSITE" id="PS50109"/>
    </source>
</evidence>
<dbReference type="KEGG" id="phr:C6569_16485"/>
<dbReference type="InterPro" id="IPR005467">
    <property type="entry name" value="His_kinase_dom"/>
</dbReference>
<sequence length="594" mass="65650">MLDRTTDETQAAQPSAPPRPLRPWARLVRVLARAARAVVNRSFSSLTRRIVLLNLVGLVALVSGILWLSQFREGLIESRAQSLLVQGEIIAGAIAASTSVEGPVIPIDPDKLFELQLGGAASSVDDFGALLEFPINPERVAPVLRRLTGPTGTQARVYDREGNLILDNRNLYGRGDIQTLDLPPIGTKPPFYEKWWNEIRRFLRGGGNFPLYRDLGLRNGRSYPEVVQALNGQKVSMVRVNERGELIVSVAIPVQRFRGVLGVLLLNTQGGEIDAVLDAERFQVLRVFLVAALVMVVLSILMARTIAGPVRKLAEGAEQVRRRHRSREEIPDFSQRRDEIGHLSRSLRDMTDALYARIEAIERFAADVAHELKNPLTSLRSAVETLPLAKTDASRGRLLEVIQHDVRRLDRLITDISDASRLDAELQRQESTRIDLSKLLGTLVTIANEVRKDGQVPVVLSFEGGKPAEFVVPGHDGRISQVVTNLIDNARSFSPPDGEVRVTARKLKGAIEIVVEDDGPGIREDALQRIFERFYTDRPHQDYGQNSGLGLSISKQIIEAHGGSIWAENRPGRTDEEGQPVPAGARFVVRLPAA</sequence>
<evidence type="ECO:0000256" key="2">
    <source>
        <dbReference type="ARBA" id="ARBA00004370"/>
    </source>
</evidence>
<keyword evidence="8 12" id="KW-1133">Transmembrane helix</keyword>
<dbReference type="AlphaFoldDB" id="A0A2S0NED1"/>
<dbReference type="PANTHER" id="PTHR45436">
    <property type="entry name" value="SENSOR HISTIDINE KINASE YKOH"/>
    <property type="match status" value="1"/>
</dbReference>
<dbReference type="InterPro" id="IPR036097">
    <property type="entry name" value="HisK_dim/P_sf"/>
</dbReference>
<evidence type="ECO:0000256" key="8">
    <source>
        <dbReference type="ARBA" id="ARBA00022989"/>
    </source>
</evidence>
<dbReference type="Pfam" id="PF13756">
    <property type="entry name" value="Stimulus_sens_1"/>
    <property type="match status" value="1"/>
</dbReference>
<dbReference type="CDD" id="cd06225">
    <property type="entry name" value="HAMP"/>
    <property type="match status" value="1"/>
</dbReference>
<feature type="region of interest" description="Disordered" evidence="11">
    <location>
        <begin position="1"/>
        <end position="20"/>
    </location>
</feature>
<evidence type="ECO:0000259" key="14">
    <source>
        <dbReference type="PROSITE" id="PS50885"/>
    </source>
</evidence>
<dbReference type="InterPro" id="IPR025908">
    <property type="entry name" value="Sensor_TM1"/>
</dbReference>
<dbReference type="InterPro" id="IPR003660">
    <property type="entry name" value="HAMP_dom"/>
</dbReference>
<name>A0A2S0NED1_9HYPH</name>
<dbReference type="InterPro" id="IPR003594">
    <property type="entry name" value="HATPase_dom"/>
</dbReference>
<dbReference type="SUPFAM" id="SSF55874">
    <property type="entry name" value="ATPase domain of HSP90 chaperone/DNA topoisomerase II/histidine kinase"/>
    <property type="match status" value="1"/>
</dbReference>
<evidence type="ECO:0000256" key="5">
    <source>
        <dbReference type="ARBA" id="ARBA00022679"/>
    </source>
</evidence>
<dbReference type="GO" id="GO:0000155">
    <property type="term" value="F:phosphorelay sensor kinase activity"/>
    <property type="evidence" value="ECO:0007669"/>
    <property type="project" value="InterPro"/>
</dbReference>
<keyword evidence="9" id="KW-0902">Two-component regulatory system</keyword>
<evidence type="ECO:0000313" key="16">
    <source>
        <dbReference type="Proteomes" id="UP000237889"/>
    </source>
</evidence>
<reference evidence="15 16" key="1">
    <citation type="submission" date="2018-03" db="EMBL/GenBank/DDBJ databases">
        <title>Genome sequencing of Phreatobacter sp.</title>
        <authorList>
            <person name="Kim S.-J."/>
            <person name="Heo J."/>
            <person name="Kwon S.-W."/>
        </authorList>
    </citation>
    <scope>NUCLEOTIDE SEQUENCE [LARGE SCALE GENOMIC DNA]</scope>
    <source>
        <strain evidence="15 16">S-12</strain>
    </source>
</reference>
<dbReference type="EC" id="2.7.13.3" evidence="3"/>
<dbReference type="Pfam" id="PF00512">
    <property type="entry name" value="HisKA"/>
    <property type="match status" value="1"/>
</dbReference>
<evidence type="ECO:0000256" key="12">
    <source>
        <dbReference type="SAM" id="Phobius"/>
    </source>
</evidence>
<evidence type="ECO:0000256" key="11">
    <source>
        <dbReference type="SAM" id="MobiDB-lite"/>
    </source>
</evidence>
<evidence type="ECO:0000256" key="6">
    <source>
        <dbReference type="ARBA" id="ARBA00022692"/>
    </source>
</evidence>
<dbReference type="GO" id="GO:0016020">
    <property type="term" value="C:membrane"/>
    <property type="evidence" value="ECO:0007669"/>
    <property type="project" value="UniProtKB-SubCell"/>
</dbReference>
<dbReference type="InterPro" id="IPR050428">
    <property type="entry name" value="TCS_sensor_his_kinase"/>
</dbReference>
<dbReference type="SUPFAM" id="SSF47384">
    <property type="entry name" value="Homodimeric domain of signal transducing histidine kinase"/>
    <property type="match status" value="1"/>
</dbReference>
<keyword evidence="4" id="KW-0597">Phosphoprotein</keyword>
<evidence type="ECO:0000256" key="7">
    <source>
        <dbReference type="ARBA" id="ARBA00022777"/>
    </source>
</evidence>
<dbReference type="SUPFAM" id="SSF158472">
    <property type="entry name" value="HAMP domain-like"/>
    <property type="match status" value="1"/>
</dbReference>
<evidence type="ECO:0000256" key="3">
    <source>
        <dbReference type="ARBA" id="ARBA00012438"/>
    </source>
</evidence>
<dbReference type="SMART" id="SM00388">
    <property type="entry name" value="HisKA"/>
    <property type="match status" value="1"/>
</dbReference>
<keyword evidence="6 12" id="KW-0812">Transmembrane</keyword>
<dbReference type="RefSeq" id="WP_106749879.1">
    <property type="nucleotide sequence ID" value="NZ_CP027668.1"/>
</dbReference>
<feature type="transmembrane region" description="Helical" evidence="12">
    <location>
        <begin position="50"/>
        <end position="69"/>
    </location>
</feature>
<keyword evidence="16" id="KW-1185">Reference proteome</keyword>
<protein>
    <recommendedName>
        <fullName evidence="3">histidine kinase</fullName>
        <ecNumber evidence="3">2.7.13.3</ecNumber>
    </recommendedName>
</protein>
<dbReference type="Gene3D" id="6.10.340.10">
    <property type="match status" value="1"/>
</dbReference>
<dbReference type="OrthoDB" id="9805942at2"/>
<dbReference type="EMBL" id="CP027668">
    <property type="protein sequence ID" value="AVO46524.1"/>
    <property type="molecule type" value="Genomic_DNA"/>
</dbReference>
<dbReference type="Pfam" id="PF02518">
    <property type="entry name" value="HATPase_c"/>
    <property type="match status" value="1"/>
</dbReference>
<dbReference type="PROSITE" id="PS50885">
    <property type="entry name" value="HAMP"/>
    <property type="match status" value="1"/>
</dbReference>